<feature type="compositionally biased region" description="Polar residues" evidence="1">
    <location>
        <begin position="225"/>
        <end position="234"/>
    </location>
</feature>
<dbReference type="AlphaFoldDB" id="A0A6A6JHX1"/>
<feature type="region of interest" description="Disordered" evidence="1">
    <location>
        <begin position="577"/>
        <end position="611"/>
    </location>
</feature>
<evidence type="ECO:0000313" key="3">
    <source>
        <dbReference type="Proteomes" id="UP000800097"/>
    </source>
</evidence>
<dbReference type="Proteomes" id="UP000800097">
    <property type="component" value="Unassembled WGS sequence"/>
</dbReference>
<gene>
    <name evidence="2" type="ORF">EI97DRAFT_81866</name>
</gene>
<feature type="compositionally biased region" description="Basic and acidic residues" evidence="1">
    <location>
        <begin position="7"/>
        <end position="16"/>
    </location>
</feature>
<keyword evidence="3" id="KW-1185">Reference proteome</keyword>
<sequence length="1100" mass="121188">MAPDVCPKNKDCFRPDVDDDGSPAVPPRVIQKPRPADPAAPGGQTLLLLVETPDSRNTIAPSEEHRRRELLSVFPTSSGVKPRASYVFRPSLPRLRPITSVRNLLKGKSSRNAAGLRLKNKVSEHAIASHELQTVVRSPARQNLQVNITGSDIRNNLLSHGPPEEGGYDPDAEVLDDVQPQVRSTPSKRPSVHSILWTPSSHKGTPGSTKSPHPPPAGRGKFPYQLSSSDTQHFTPGRLSPSLRLSSQSKRKLGKSPSSTSITTPTPTPRVSPRLSSFANTDPEDVSWAESLHKNLHIPISTTYDPFGSAPLNASLRLGFRSWSEIDAPGVTDYPHTAVELQAKVQNRSKQVDASPAPIENQNASLWTRKIEASRESLHLHSMRISHHLRFGSLRSGEDQSDPQEQLSLRHSTSEENHDLTTIKHPKGDRQGSSSGFSSLQVPTKWGKVVGSHHQRDGSSLYSSRPHSPLDSRDGSGANLSARARDDDPTNHMASNPTKYPPVRPARHNENHKRTQKVDAADPHTADQRHIVRPTQSESAKTHSFGVAKKTRFREVLSPTTSRKRSLPAVSVMNVLRPRKSRRSQSTGNLKEADVGTDGASHDPPSQNAREQRAIKTMVSFQKERDAVGNEKKEANPVWERAFKSYQEERAAFLLPGHKDPGAVGPIRERSGSMNTRSTISRPASKHDSDPVPPPVAPITVGAENVDCRPATGVPMTKTAFDLHINELRHAFENQKDDFDTLGAWGRYPSHTREGRTGSAGPADSVKCRDFALEAAIWFADEKDNAGEGEGNAGYGKPHLKKRRHFFTPPAGRKRRKKPDSAGVTKSASMTFAKTLFKDYSRVFTSPSTEFQRHGHGHRTSIAAGGTLEFPELEILPDVWRPPEELRKSHRPRDSDDENQANGHIRVTNYRKYIPPRTPDKRTDVSPPWPLPLDPDLALDGRADGATSKDQAGRWSIYYKDCIPAHADQSGDSATMSQPDLNALDRFQKSLESNVGPLGSRRHSFDCQRDNGRDEIQLGRFSSMHSRNVSGLSRVSLATGVSGVPSFLSQEVGDCGASRSMYQLRRSTLDLLDQCREQEGKERERVLSMLRVGSETCASG</sequence>
<dbReference type="EMBL" id="ML986498">
    <property type="protein sequence ID" value="KAF2275236.1"/>
    <property type="molecule type" value="Genomic_DNA"/>
</dbReference>
<feature type="compositionally biased region" description="Low complexity" evidence="1">
    <location>
        <begin position="236"/>
        <end position="248"/>
    </location>
</feature>
<dbReference type="GeneID" id="54556286"/>
<feature type="region of interest" description="Disordered" evidence="1">
    <location>
        <begin position="153"/>
        <end position="172"/>
    </location>
</feature>
<reference evidence="2" key="1">
    <citation type="journal article" date="2020" name="Stud. Mycol.">
        <title>101 Dothideomycetes genomes: a test case for predicting lifestyles and emergence of pathogens.</title>
        <authorList>
            <person name="Haridas S."/>
            <person name="Albert R."/>
            <person name="Binder M."/>
            <person name="Bloem J."/>
            <person name="Labutti K."/>
            <person name="Salamov A."/>
            <person name="Andreopoulos B."/>
            <person name="Baker S."/>
            <person name="Barry K."/>
            <person name="Bills G."/>
            <person name="Bluhm B."/>
            <person name="Cannon C."/>
            <person name="Castanera R."/>
            <person name="Culley D."/>
            <person name="Daum C."/>
            <person name="Ezra D."/>
            <person name="Gonzalez J."/>
            <person name="Henrissat B."/>
            <person name="Kuo A."/>
            <person name="Liang C."/>
            <person name="Lipzen A."/>
            <person name="Lutzoni F."/>
            <person name="Magnuson J."/>
            <person name="Mondo S."/>
            <person name="Nolan M."/>
            <person name="Ohm R."/>
            <person name="Pangilinan J."/>
            <person name="Park H.-J."/>
            <person name="Ramirez L."/>
            <person name="Alfaro M."/>
            <person name="Sun H."/>
            <person name="Tritt A."/>
            <person name="Yoshinaga Y."/>
            <person name="Zwiers L.-H."/>
            <person name="Turgeon B."/>
            <person name="Goodwin S."/>
            <person name="Spatafora J."/>
            <person name="Crous P."/>
            <person name="Grigoriev I."/>
        </authorList>
    </citation>
    <scope>NUCLEOTIDE SEQUENCE</scope>
    <source>
        <strain evidence="2">CBS 379.55</strain>
    </source>
</reference>
<feature type="compositionally biased region" description="Basic and acidic residues" evidence="1">
    <location>
        <begin position="412"/>
        <end position="430"/>
    </location>
</feature>
<protein>
    <submittedName>
        <fullName evidence="2">Uncharacterized protein</fullName>
    </submittedName>
</protein>
<feature type="region of interest" description="Disordered" evidence="1">
    <location>
        <begin position="180"/>
        <end position="282"/>
    </location>
</feature>
<feature type="compositionally biased region" description="Polar residues" evidence="1">
    <location>
        <begin position="431"/>
        <end position="442"/>
    </location>
</feature>
<feature type="compositionally biased region" description="Low complexity" evidence="1">
    <location>
        <begin position="255"/>
        <end position="277"/>
    </location>
</feature>
<accession>A0A6A6JHX1</accession>
<feature type="compositionally biased region" description="Basic residues" evidence="1">
    <location>
        <begin position="798"/>
        <end position="818"/>
    </location>
</feature>
<organism evidence="2 3">
    <name type="scientific">Westerdykella ornata</name>
    <dbReference type="NCBI Taxonomy" id="318751"/>
    <lineage>
        <taxon>Eukaryota</taxon>
        <taxon>Fungi</taxon>
        <taxon>Dikarya</taxon>
        <taxon>Ascomycota</taxon>
        <taxon>Pezizomycotina</taxon>
        <taxon>Dothideomycetes</taxon>
        <taxon>Pleosporomycetidae</taxon>
        <taxon>Pleosporales</taxon>
        <taxon>Sporormiaceae</taxon>
        <taxon>Westerdykella</taxon>
    </lineage>
</organism>
<feature type="region of interest" description="Disordered" evidence="1">
    <location>
        <begin position="656"/>
        <end position="695"/>
    </location>
</feature>
<evidence type="ECO:0000256" key="1">
    <source>
        <dbReference type="SAM" id="MobiDB-lite"/>
    </source>
</evidence>
<name>A0A6A6JHX1_WESOR</name>
<dbReference type="OrthoDB" id="3437384at2759"/>
<feature type="compositionally biased region" description="Polar residues" evidence="1">
    <location>
        <begin position="197"/>
        <end position="211"/>
    </location>
</feature>
<feature type="compositionally biased region" description="Polar residues" evidence="1">
    <location>
        <begin position="672"/>
        <end position="682"/>
    </location>
</feature>
<feature type="compositionally biased region" description="Basic and acidic residues" evidence="1">
    <location>
        <begin position="656"/>
        <end position="671"/>
    </location>
</feature>
<evidence type="ECO:0000313" key="2">
    <source>
        <dbReference type="EMBL" id="KAF2275236.1"/>
    </source>
</evidence>
<feature type="region of interest" description="Disordered" evidence="1">
    <location>
        <begin position="394"/>
        <end position="527"/>
    </location>
</feature>
<feature type="region of interest" description="Disordered" evidence="1">
    <location>
        <begin position="1"/>
        <end position="43"/>
    </location>
</feature>
<dbReference type="RefSeq" id="XP_033652775.1">
    <property type="nucleotide sequence ID" value="XM_033803111.1"/>
</dbReference>
<feature type="region of interest" description="Disordered" evidence="1">
    <location>
        <begin position="786"/>
        <end position="826"/>
    </location>
</feature>
<proteinExistence type="predicted"/>
<feature type="region of interest" description="Disordered" evidence="1">
    <location>
        <begin position="885"/>
        <end position="907"/>
    </location>
</feature>
<feature type="compositionally biased region" description="Basic and acidic residues" evidence="1">
    <location>
        <begin position="507"/>
        <end position="527"/>
    </location>
</feature>